<dbReference type="EMBL" id="CAJVQA010000928">
    <property type="protein sequence ID" value="CAG8496096.1"/>
    <property type="molecule type" value="Genomic_DNA"/>
</dbReference>
<organism evidence="2 3">
    <name type="scientific">Cetraspora pellucida</name>
    <dbReference type="NCBI Taxonomy" id="1433469"/>
    <lineage>
        <taxon>Eukaryota</taxon>
        <taxon>Fungi</taxon>
        <taxon>Fungi incertae sedis</taxon>
        <taxon>Mucoromycota</taxon>
        <taxon>Glomeromycotina</taxon>
        <taxon>Glomeromycetes</taxon>
        <taxon>Diversisporales</taxon>
        <taxon>Gigasporaceae</taxon>
        <taxon>Cetraspora</taxon>
    </lineage>
</organism>
<sequence>EKEEEEKEKIGNNMRSSNSICSVSVGFTGTFSLTFSFPTSILVSVK</sequence>
<dbReference type="Proteomes" id="UP000789759">
    <property type="component" value="Unassembled WGS sequence"/>
</dbReference>
<evidence type="ECO:0000313" key="3">
    <source>
        <dbReference type="Proteomes" id="UP000789759"/>
    </source>
</evidence>
<comment type="caution">
    <text evidence="2">The sequence shown here is derived from an EMBL/GenBank/DDBJ whole genome shotgun (WGS) entry which is preliminary data.</text>
</comment>
<feature type="transmembrane region" description="Helical" evidence="1">
    <location>
        <begin position="20"/>
        <end position="43"/>
    </location>
</feature>
<reference evidence="2" key="1">
    <citation type="submission" date="2021-06" db="EMBL/GenBank/DDBJ databases">
        <authorList>
            <person name="Kallberg Y."/>
            <person name="Tangrot J."/>
            <person name="Rosling A."/>
        </authorList>
    </citation>
    <scope>NUCLEOTIDE SEQUENCE</scope>
    <source>
        <strain evidence="2">FL966</strain>
    </source>
</reference>
<keyword evidence="1" id="KW-0472">Membrane</keyword>
<dbReference type="AlphaFoldDB" id="A0A9N8ZHM6"/>
<protein>
    <submittedName>
        <fullName evidence="2">14426_t:CDS:1</fullName>
    </submittedName>
</protein>
<keyword evidence="1" id="KW-1133">Transmembrane helix</keyword>
<accession>A0A9N8ZHM6</accession>
<evidence type="ECO:0000256" key="1">
    <source>
        <dbReference type="SAM" id="Phobius"/>
    </source>
</evidence>
<feature type="non-terminal residue" evidence="2">
    <location>
        <position position="1"/>
    </location>
</feature>
<name>A0A9N8ZHM6_9GLOM</name>
<keyword evidence="1" id="KW-0812">Transmembrane</keyword>
<keyword evidence="3" id="KW-1185">Reference proteome</keyword>
<proteinExistence type="predicted"/>
<evidence type="ECO:0000313" key="2">
    <source>
        <dbReference type="EMBL" id="CAG8496096.1"/>
    </source>
</evidence>
<gene>
    <name evidence="2" type="ORF">CPELLU_LOCUS2220</name>
</gene>